<name>A0A4Y2RDV6_ARAVE</name>
<evidence type="ECO:0008006" key="5">
    <source>
        <dbReference type="Google" id="ProtNLM"/>
    </source>
</evidence>
<dbReference type="AlphaFoldDB" id="A0A4Y2RDV6"/>
<dbReference type="InterPro" id="IPR016187">
    <property type="entry name" value="CTDL_fold"/>
</dbReference>
<keyword evidence="4" id="KW-1185">Reference proteome</keyword>
<gene>
    <name evidence="3" type="ORF">AVEN_105118_1</name>
    <name evidence="2" type="ORF">AVEN_167500_1</name>
</gene>
<feature type="region of interest" description="Disordered" evidence="1">
    <location>
        <begin position="1"/>
        <end position="21"/>
    </location>
</feature>
<evidence type="ECO:0000313" key="4">
    <source>
        <dbReference type="Proteomes" id="UP000499080"/>
    </source>
</evidence>
<evidence type="ECO:0000313" key="3">
    <source>
        <dbReference type="EMBL" id="GBN73025.1"/>
    </source>
</evidence>
<dbReference type="EMBL" id="BGPR01016447">
    <property type="protein sequence ID" value="GBN73025.1"/>
    <property type="molecule type" value="Genomic_DNA"/>
</dbReference>
<dbReference type="EMBL" id="BGPR01016439">
    <property type="protein sequence ID" value="GBN72990.1"/>
    <property type="molecule type" value="Genomic_DNA"/>
</dbReference>
<reference evidence="3 4" key="1">
    <citation type="journal article" date="2019" name="Sci. Rep.">
        <title>Orb-weaving spider Araneus ventricosus genome elucidates the spidroin gene catalogue.</title>
        <authorList>
            <person name="Kono N."/>
            <person name="Nakamura H."/>
            <person name="Ohtoshi R."/>
            <person name="Moran D.A.P."/>
            <person name="Shinohara A."/>
            <person name="Yoshida Y."/>
            <person name="Fujiwara M."/>
            <person name="Mori M."/>
            <person name="Tomita M."/>
            <person name="Arakawa K."/>
        </authorList>
    </citation>
    <scope>NUCLEOTIDE SEQUENCE [LARGE SCALE GENOMIC DNA]</scope>
</reference>
<evidence type="ECO:0000256" key="1">
    <source>
        <dbReference type="SAM" id="MobiDB-lite"/>
    </source>
</evidence>
<protein>
    <recommendedName>
        <fullName evidence="5">C-type lectin domain-containing protein</fullName>
    </recommendedName>
</protein>
<proteinExistence type="predicted"/>
<dbReference type="SUPFAM" id="SSF56436">
    <property type="entry name" value="C-type lectin-like"/>
    <property type="match status" value="1"/>
</dbReference>
<feature type="compositionally biased region" description="Polar residues" evidence="1">
    <location>
        <begin position="1"/>
        <end position="18"/>
    </location>
</feature>
<evidence type="ECO:0000313" key="2">
    <source>
        <dbReference type="EMBL" id="GBN72990.1"/>
    </source>
</evidence>
<dbReference type="Proteomes" id="UP000499080">
    <property type="component" value="Unassembled WGS sequence"/>
</dbReference>
<comment type="caution">
    <text evidence="3">The sequence shown here is derived from an EMBL/GenBank/DDBJ whole genome shotgun (WGS) entry which is preliminary data.</text>
</comment>
<sequence length="93" mass="10597">MSENSSIPGISTSETTVSPEVVQPYPKALHDDTWIFVDEYEPFLQSNFSSWFSEPDKGEDCAAVGRESDFKAEPVDCLYSYTQLCEKNDFRKK</sequence>
<accession>A0A4Y2RDV6</accession>
<organism evidence="3 4">
    <name type="scientific">Araneus ventricosus</name>
    <name type="common">Orbweaver spider</name>
    <name type="synonym">Epeira ventricosa</name>
    <dbReference type="NCBI Taxonomy" id="182803"/>
    <lineage>
        <taxon>Eukaryota</taxon>
        <taxon>Metazoa</taxon>
        <taxon>Ecdysozoa</taxon>
        <taxon>Arthropoda</taxon>
        <taxon>Chelicerata</taxon>
        <taxon>Arachnida</taxon>
        <taxon>Araneae</taxon>
        <taxon>Araneomorphae</taxon>
        <taxon>Entelegynae</taxon>
        <taxon>Araneoidea</taxon>
        <taxon>Araneidae</taxon>
        <taxon>Araneus</taxon>
    </lineage>
</organism>